<dbReference type="Proteomes" id="UP000248134">
    <property type="component" value="Unassembled WGS sequence"/>
</dbReference>
<gene>
    <name evidence="1" type="ORF">DNX69_07695</name>
</gene>
<reference evidence="1 2" key="1">
    <citation type="submission" date="2018-06" db="EMBL/GenBank/DDBJ databases">
        <title>Draft Whole-Genome Sequence of the purple photosynthetic bacterium Rhodospeudomonas palustris XCP.</title>
        <authorList>
            <person name="Rayyan A."/>
            <person name="Meyer T.E."/>
            <person name="Kyndt J.A."/>
        </authorList>
    </citation>
    <scope>NUCLEOTIDE SEQUENCE [LARGE SCALE GENOMIC DNA]</scope>
    <source>
        <strain evidence="1 2">XCP</strain>
    </source>
</reference>
<proteinExistence type="predicted"/>
<dbReference type="RefSeq" id="WP_110785420.1">
    <property type="nucleotide sequence ID" value="NZ_QKQS01000012.1"/>
</dbReference>
<organism evidence="1 2">
    <name type="scientific">Rhodopseudomonas palustris</name>
    <dbReference type="NCBI Taxonomy" id="1076"/>
    <lineage>
        <taxon>Bacteria</taxon>
        <taxon>Pseudomonadati</taxon>
        <taxon>Pseudomonadota</taxon>
        <taxon>Alphaproteobacteria</taxon>
        <taxon>Hyphomicrobiales</taxon>
        <taxon>Nitrobacteraceae</taxon>
        <taxon>Rhodopseudomonas</taxon>
    </lineage>
</organism>
<name>A0A323UJU9_RHOPL</name>
<sequence length="337" mass="38820">MLLNHKYVITQHSSEATEKHPLIDFNGSLLISASWEIRSQAILDRIDFTKVRRVILIRYENRGKTQVSGNIRNRVKDLCKKHRIRFTEVEFGSIGETFSHYYNTAYSLASAISSSKEPWIIDISSMPRRLWCSLLFLFDRIDSIRTLHFYYSHPKYIFSEDEYRNTYYEHTLGEWSLSDVPFAPLAFGNGLYKTNIISTGFEYDQLKAIIYRHDPDHNSIISASPGFTDSYTRFADRTTERIKAVFEIPDSDIHRAPVRDVEMVITIAREIVEANNEHDISLICAGNKLHSLALCLTAITYKNANFYVRIPAAYKESPTPPSGQFDVVTIENLLVTL</sequence>
<protein>
    <submittedName>
        <fullName evidence="1">Uncharacterized protein</fullName>
    </submittedName>
</protein>
<dbReference type="AlphaFoldDB" id="A0A323UJU9"/>
<evidence type="ECO:0000313" key="1">
    <source>
        <dbReference type="EMBL" id="PZA12764.1"/>
    </source>
</evidence>
<evidence type="ECO:0000313" key="2">
    <source>
        <dbReference type="Proteomes" id="UP000248134"/>
    </source>
</evidence>
<comment type="caution">
    <text evidence="1">The sequence shown here is derived from an EMBL/GenBank/DDBJ whole genome shotgun (WGS) entry which is preliminary data.</text>
</comment>
<accession>A0A323UJU9</accession>
<dbReference type="OrthoDB" id="9830885at2"/>
<dbReference type="EMBL" id="QKQS01000012">
    <property type="protein sequence ID" value="PZA12764.1"/>
    <property type="molecule type" value="Genomic_DNA"/>
</dbReference>